<protein>
    <submittedName>
        <fullName evidence="1">Uncharacterized protein</fullName>
    </submittedName>
</protein>
<gene>
    <name evidence="1" type="ORF">AFUS01_LOCUS596</name>
</gene>
<dbReference type="AlphaFoldDB" id="A0A8J2JLH6"/>
<reference evidence="1" key="1">
    <citation type="submission" date="2021-06" db="EMBL/GenBank/DDBJ databases">
        <authorList>
            <person name="Hodson N. C."/>
            <person name="Mongue J. A."/>
            <person name="Jaron S. K."/>
        </authorList>
    </citation>
    <scope>NUCLEOTIDE SEQUENCE</scope>
</reference>
<evidence type="ECO:0000313" key="2">
    <source>
        <dbReference type="Proteomes" id="UP000708208"/>
    </source>
</evidence>
<proteinExistence type="predicted"/>
<comment type="caution">
    <text evidence="1">The sequence shown here is derived from an EMBL/GenBank/DDBJ whole genome shotgun (WGS) entry which is preliminary data.</text>
</comment>
<dbReference type="EMBL" id="CAJVCH010002966">
    <property type="protein sequence ID" value="CAG7646685.1"/>
    <property type="molecule type" value="Genomic_DNA"/>
</dbReference>
<feature type="non-terminal residue" evidence="1">
    <location>
        <position position="75"/>
    </location>
</feature>
<keyword evidence="2" id="KW-1185">Reference proteome</keyword>
<feature type="non-terminal residue" evidence="1">
    <location>
        <position position="1"/>
    </location>
</feature>
<accession>A0A8J2JLH6</accession>
<organism evidence="1 2">
    <name type="scientific">Allacma fusca</name>
    <dbReference type="NCBI Taxonomy" id="39272"/>
    <lineage>
        <taxon>Eukaryota</taxon>
        <taxon>Metazoa</taxon>
        <taxon>Ecdysozoa</taxon>
        <taxon>Arthropoda</taxon>
        <taxon>Hexapoda</taxon>
        <taxon>Collembola</taxon>
        <taxon>Symphypleona</taxon>
        <taxon>Sminthuridae</taxon>
        <taxon>Allacma</taxon>
    </lineage>
</organism>
<evidence type="ECO:0000313" key="1">
    <source>
        <dbReference type="EMBL" id="CAG7646685.1"/>
    </source>
</evidence>
<dbReference type="Proteomes" id="UP000708208">
    <property type="component" value="Unassembled WGS sequence"/>
</dbReference>
<name>A0A8J2JLH6_9HEXA</name>
<sequence>ELVIVDFGWLPNFQEEDSTEGRLSLLLTFHGNGDLVLWWISVGEDRTLKAEVASKINLGTGCIASKHKCHKVSPT</sequence>